<feature type="domain" description="ABC transmembrane type-1" evidence="8">
    <location>
        <begin position="23"/>
        <end position="217"/>
    </location>
</feature>
<dbReference type="PANTHER" id="PTHR30450:SF1">
    <property type="entry name" value="D-METHIONINE TRANSPORT SYSTEM PERMEASE PROTEIN METI-RELATED"/>
    <property type="match status" value="1"/>
</dbReference>
<dbReference type="KEGG" id="bbp:BBPR_1198"/>
<feature type="transmembrane region" description="Helical" evidence="7">
    <location>
        <begin position="200"/>
        <end position="221"/>
    </location>
</feature>
<evidence type="ECO:0000256" key="1">
    <source>
        <dbReference type="ARBA" id="ARBA00004651"/>
    </source>
</evidence>
<dbReference type="Gene3D" id="1.10.3720.10">
    <property type="entry name" value="MetI-like"/>
    <property type="match status" value="1"/>
</dbReference>
<evidence type="ECO:0000256" key="6">
    <source>
        <dbReference type="ARBA" id="ARBA00023136"/>
    </source>
</evidence>
<feature type="transmembrane region" description="Helical" evidence="7">
    <location>
        <begin position="72"/>
        <end position="93"/>
    </location>
</feature>
<evidence type="ECO:0000313" key="10">
    <source>
        <dbReference type="Proteomes" id="UP000002312"/>
    </source>
</evidence>
<comment type="similarity">
    <text evidence="7">Belongs to the binding-protein-dependent transport system permease family.</text>
</comment>
<organism evidence="9 10">
    <name type="scientific">Bifidobacterium bifidum (strain PRL2010)</name>
    <dbReference type="NCBI Taxonomy" id="702459"/>
    <lineage>
        <taxon>Bacteria</taxon>
        <taxon>Bacillati</taxon>
        <taxon>Actinomycetota</taxon>
        <taxon>Actinomycetes</taxon>
        <taxon>Bifidobacteriales</taxon>
        <taxon>Bifidobacteriaceae</taxon>
        <taxon>Bifidobacterium</taxon>
    </lineage>
</organism>
<comment type="subcellular location">
    <subcellularLocation>
        <location evidence="1 7">Cell membrane</location>
        <topology evidence="1 7">Multi-pass membrane protein</topology>
    </subcellularLocation>
</comment>
<dbReference type="PANTHER" id="PTHR30450">
    <property type="entry name" value="ABC TRANSPORTER PERMEASE"/>
    <property type="match status" value="1"/>
</dbReference>
<feature type="transmembrane region" description="Helical" evidence="7">
    <location>
        <begin position="27"/>
        <end position="51"/>
    </location>
</feature>
<dbReference type="PATRIC" id="fig|702459.3.peg.1239"/>
<accession>A0A0H3EAP6</accession>
<dbReference type="eggNOG" id="COG2011">
    <property type="taxonomic scope" value="Bacteria"/>
</dbReference>
<reference evidence="9 10" key="1">
    <citation type="journal article" date="2010" name="Proc. Natl. Acad. Sci. U.S.A.">
        <title>Genome analysis of Bifidobacterium bifidum PRL2010 reveals metabolic pathways for host-derived glycan foraging.</title>
        <authorList>
            <person name="Turroni F."/>
            <person name="Bottacini F."/>
            <person name="Foroni E."/>
            <person name="Mulder I."/>
            <person name="Kim J.H."/>
            <person name="Zomer A."/>
            <person name="Sanchez B."/>
            <person name="Bidossi A."/>
            <person name="Ferrarini A."/>
            <person name="Giubellini V."/>
            <person name="Delledonne M."/>
            <person name="Henrissat B."/>
            <person name="Coutinho P."/>
            <person name="Oggioni M."/>
            <person name="Fitzgerald G.F."/>
            <person name="Mills D."/>
            <person name="Margolles A."/>
            <person name="Kelly D."/>
            <person name="van Sinderen D."/>
            <person name="Ventura M."/>
        </authorList>
    </citation>
    <scope>NUCLEOTIDE SEQUENCE [LARGE SCALE GENOMIC DNA]</scope>
    <source>
        <strain evidence="9 10">PRL2010</strain>
    </source>
</reference>
<gene>
    <name evidence="9" type="ordered locus">BBPR_1198</name>
</gene>
<dbReference type="InterPro" id="IPR000515">
    <property type="entry name" value="MetI-like"/>
</dbReference>
<evidence type="ECO:0000313" key="9">
    <source>
        <dbReference type="EMBL" id="ADP36257.1"/>
    </source>
</evidence>
<evidence type="ECO:0000256" key="7">
    <source>
        <dbReference type="RuleBase" id="RU363032"/>
    </source>
</evidence>
<dbReference type="PROSITE" id="PS50928">
    <property type="entry name" value="ABC_TM1"/>
    <property type="match status" value="1"/>
</dbReference>
<dbReference type="EMBL" id="CP001840">
    <property type="protein sequence ID" value="ADP36257.1"/>
    <property type="molecule type" value="Genomic_DNA"/>
</dbReference>
<keyword evidence="5 7" id="KW-1133">Transmembrane helix</keyword>
<evidence type="ECO:0000256" key="3">
    <source>
        <dbReference type="ARBA" id="ARBA00022475"/>
    </source>
</evidence>
<keyword evidence="6 7" id="KW-0472">Membrane</keyword>
<protein>
    <submittedName>
        <fullName evidence="9">Permease protein of ABC transporter system</fullName>
    </submittedName>
</protein>
<dbReference type="Pfam" id="PF00528">
    <property type="entry name" value="BPD_transp_1"/>
    <property type="match status" value="1"/>
</dbReference>
<dbReference type="GO" id="GO:0048473">
    <property type="term" value="P:D-methionine transmembrane transport"/>
    <property type="evidence" value="ECO:0007669"/>
    <property type="project" value="TreeGrafter"/>
</dbReference>
<proteinExistence type="inferred from homology"/>
<dbReference type="Proteomes" id="UP000002312">
    <property type="component" value="Chromosome"/>
</dbReference>
<evidence type="ECO:0000256" key="4">
    <source>
        <dbReference type="ARBA" id="ARBA00022692"/>
    </source>
</evidence>
<dbReference type="InterPro" id="IPR035906">
    <property type="entry name" value="MetI-like_sf"/>
</dbReference>
<feature type="transmembrane region" description="Helical" evidence="7">
    <location>
        <begin position="161"/>
        <end position="188"/>
    </location>
</feature>
<evidence type="ECO:0000259" key="8">
    <source>
        <dbReference type="PROSITE" id="PS50928"/>
    </source>
</evidence>
<dbReference type="HOGENOM" id="CLU_077375_0_1_11"/>
<keyword evidence="4 7" id="KW-0812">Transmembrane</keyword>
<dbReference type="CDD" id="cd06261">
    <property type="entry name" value="TM_PBP2"/>
    <property type="match status" value="1"/>
</dbReference>
<dbReference type="OrthoDB" id="9793490at2"/>
<dbReference type="GeneID" id="93092765"/>
<evidence type="ECO:0000256" key="5">
    <source>
        <dbReference type="ARBA" id="ARBA00022989"/>
    </source>
</evidence>
<sequence length="226" mass="24483">MNDLLETWLPNVSMIWPEVWDATYETLYMVIVGAVIGYAIGLVLGLLLLLTRRGGLTQNVIVYNILDKIVNIVRSIPFIILMALLVGVTRVIVGTSIGTEAMIVPIVGATVPFYARQVENALLEIDPGLVEAAKASGLGTLDIIWRVYLREGRVPIIRVSALSFINVVAFSAMAGVVGGGGLGNLAIIRGYNRFQSDVTLVATLIILVIVFVSQLICNLLAKRLQH</sequence>
<keyword evidence="3" id="KW-1003">Cell membrane</keyword>
<dbReference type="AlphaFoldDB" id="A0A0H3EAP6"/>
<evidence type="ECO:0000256" key="2">
    <source>
        <dbReference type="ARBA" id="ARBA00022448"/>
    </source>
</evidence>
<dbReference type="RefSeq" id="WP_003822142.1">
    <property type="nucleotide sequence ID" value="NC_014638.1"/>
</dbReference>
<dbReference type="SUPFAM" id="SSF161098">
    <property type="entry name" value="MetI-like"/>
    <property type="match status" value="1"/>
</dbReference>
<keyword evidence="2 7" id="KW-0813">Transport</keyword>
<dbReference type="GO" id="GO:0005886">
    <property type="term" value="C:plasma membrane"/>
    <property type="evidence" value="ECO:0007669"/>
    <property type="project" value="UniProtKB-SubCell"/>
</dbReference>
<name>A0A0H3EAP6_BIFBP</name>
<dbReference type="InterPro" id="IPR051322">
    <property type="entry name" value="AA_ABC_Transporter_Permease"/>
</dbReference>